<dbReference type="OrthoDB" id="9793905at2"/>
<reference evidence="4 5" key="1">
    <citation type="submission" date="2018-09" db="EMBL/GenBank/DDBJ databases">
        <authorList>
            <person name="Wang Z."/>
        </authorList>
    </citation>
    <scope>NUCLEOTIDE SEQUENCE [LARGE SCALE GENOMIC DNA]</scope>
    <source>
        <strain evidence="4 5">ALS 81</strain>
    </source>
</reference>
<dbReference type="Gene3D" id="2.40.128.20">
    <property type="match status" value="1"/>
</dbReference>
<evidence type="ECO:0000256" key="2">
    <source>
        <dbReference type="PIRNR" id="PIRNR036893"/>
    </source>
</evidence>
<dbReference type="PROSITE" id="PS51257">
    <property type="entry name" value="PROKAR_LIPOPROTEIN"/>
    <property type="match status" value="1"/>
</dbReference>
<dbReference type="RefSeq" id="WP_120356673.1">
    <property type="nucleotide sequence ID" value="NZ_RAQO01000012.1"/>
</dbReference>
<evidence type="ECO:0000313" key="4">
    <source>
        <dbReference type="EMBL" id="RKF13260.1"/>
    </source>
</evidence>
<dbReference type="GO" id="GO:0009279">
    <property type="term" value="C:cell outer membrane"/>
    <property type="evidence" value="ECO:0007669"/>
    <property type="project" value="UniProtKB-SubCell"/>
</dbReference>
<keyword evidence="2" id="KW-0446">Lipid-binding</keyword>
<dbReference type="Pfam" id="PF08212">
    <property type="entry name" value="Lipocalin_2"/>
    <property type="match status" value="1"/>
</dbReference>
<proteinExistence type="inferred from homology"/>
<protein>
    <recommendedName>
        <fullName evidence="2">Outer membrane lipoprotein Blc</fullName>
    </recommendedName>
</protein>
<organism evidence="4 5">
    <name type="scientific">Alginatibacterium sediminis</name>
    <dbReference type="NCBI Taxonomy" id="2164068"/>
    <lineage>
        <taxon>Bacteria</taxon>
        <taxon>Pseudomonadati</taxon>
        <taxon>Pseudomonadota</taxon>
        <taxon>Gammaproteobacteria</taxon>
        <taxon>Alteromonadales</taxon>
        <taxon>Alteromonadaceae</taxon>
        <taxon>Alginatibacterium</taxon>
    </lineage>
</organism>
<comment type="subcellular location">
    <subcellularLocation>
        <location evidence="2">Cell outer membrane</location>
    </subcellularLocation>
</comment>
<dbReference type="InterPro" id="IPR012674">
    <property type="entry name" value="Calycin"/>
</dbReference>
<feature type="chain" id="PRO_5018825264" description="Outer membrane lipoprotein Blc" evidence="2">
    <location>
        <begin position="19"/>
        <end position="174"/>
    </location>
</feature>
<name>A0A420E6F2_9ALTE</name>
<evidence type="ECO:0000313" key="5">
    <source>
        <dbReference type="Proteomes" id="UP000286482"/>
    </source>
</evidence>
<evidence type="ECO:0000259" key="3">
    <source>
        <dbReference type="Pfam" id="PF08212"/>
    </source>
</evidence>
<accession>A0A420E6F2</accession>
<dbReference type="InterPro" id="IPR002446">
    <property type="entry name" value="Lipocalin_bac"/>
</dbReference>
<dbReference type="Proteomes" id="UP000286482">
    <property type="component" value="Unassembled WGS sequence"/>
</dbReference>
<dbReference type="PIRSF" id="PIRSF036893">
    <property type="entry name" value="Lipocalin_ApoD"/>
    <property type="match status" value="1"/>
</dbReference>
<keyword evidence="5" id="KW-1185">Reference proteome</keyword>
<keyword evidence="2" id="KW-0998">Cell outer membrane</keyword>
<dbReference type="PANTHER" id="PTHR10612:SF34">
    <property type="entry name" value="APOLIPOPROTEIN D"/>
    <property type="match status" value="1"/>
</dbReference>
<dbReference type="PROSITE" id="PS00213">
    <property type="entry name" value="LIPOCALIN"/>
    <property type="match status" value="1"/>
</dbReference>
<comment type="caution">
    <text evidence="4">The sequence shown here is derived from an EMBL/GenBank/DDBJ whole genome shotgun (WGS) entry which is preliminary data.</text>
</comment>
<feature type="domain" description="Lipocalin/cytosolic fatty-acid binding" evidence="3">
    <location>
        <begin position="33"/>
        <end position="173"/>
    </location>
</feature>
<dbReference type="InterPro" id="IPR022271">
    <property type="entry name" value="Lipocalin_ApoD"/>
</dbReference>
<dbReference type="AlphaFoldDB" id="A0A420E6F2"/>
<comment type="subunit">
    <text evidence="2">Homodimer.</text>
</comment>
<keyword evidence="2" id="KW-0449">Lipoprotein</keyword>
<keyword evidence="2" id="KW-0472">Membrane</keyword>
<sequence>MRIKMLTIVSFLCFGLSACVKLPQGIEPVTNFEVNKYLGQWYEVARLDHSFERDLEFVTANYLATTNDCLTVINRGYRAEQDEWKQARGHACFVEESDLGYLKVSFFGPFYGSYVIFELEQEDYSYAFVSGPGRDYLWFLSRSPNVSEQQKQHFLDVASDKGFAIEDIIWVKQQ</sequence>
<feature type="signal peptide" evidence="2">
    <location>
        <begin position="1"/>
        <end position="18"/>
    </location>
</feature>
<dbReference type="EMBL" id="RAQO01000012">
    <property type="protein sequence ID" value="RKF13260.1"/>
    <property type="molecule type" value="Genomic_DNA"/>
</dbReference>
<dbReference type="SUPFAM" id="SSF50814">
    <property type="entry name" value="Lipocalins"/>
    <property type="match status" value="1"/>
</dbReference>
<dbReference type="GO" id="GO:0008289">
    <property type="term" value="F:lipid binding"/>
    <property type="evidence" value="ECO:0007669"/>
    <property type="project" value="UniProtKB-UniRule"/>
</dbReference>
<dbReference type="GO" id="GO:0006950">
    <property type="term" value="P:response to stress"/>
    <property type="evidence" value="ECO:0007669"/>
    <property type="project" value="UniProtKB-ARBA"/>
</dbReference>
<evidence type="ECO:0000256" key="1">
    <source>
        <dbReference type="ARBA" id="ARBA00006889"/>
    </source>
</evidence>
<dbReference type="PRINTS" id="PR01171">
    <property type="entry name" value="BCTLIPOCALIN"/>
</dbReference>
<dbReference type="InterPro" id="IPR022272">
    <property type="entry name" value="Lipocalin_CS"/>
</dbReference>
<dbReference type="InterPro" id="IPR047202">
    <property type="entry name" value="Lipocalin_Blc-like_dom"/>
</dbReference>
<dbReference type="CDD" id="cd19438">
    <property type="entry name" value="lipocalin_Blc-like"/>
    <property type="match status" value="1"/>
</dbReference>
<comment type="similarity">
    <text evidence="1 2">Belongs to the calycin superfamily. Lipocalin family.</text>
</comment>
<gene>
    <name evidence="4" type="ORF">DBZ36_19575</name>
</gene>
<comment type="function">
    <text evidence="2">Involved in the storage or transport of lipids necessary for membrane maintenance under stressful conditions. Displays a binding preference for lysophospholipids.</text>
</comment>
<dbReference type="PANTHER" id="PTHR10612">
    <property type="entry name" value="APOLIPOPROTEIN D"/>
    <property type="match status" value="1"/>
</dbReference>
<dbReference type="InterPro" id="IPR000566">
    <property type="entry name" value="Lipocln_cytosolic_FA-bd_dom"/>
</dbReference>
<keyword evidence="2" id="KW-0732">Signal</keyword>